<evidence type="ECO:0000259" key="1">
    <source>
        <dbReference type="Pfam" id="PF01637"/>
    </source>
</evidence>
<accession>A0A1V9A7G9</accession>
<protein>
    <submittedName>
        <fullName evidence="4">ATPase</fullName>
    </submittedName>
</protein>
<feature type="domain" description="HTH iclR-type" evidence="3">
    <location>
        <begin position="245"/>
        <end position="287"/>
    </location>
</feature>
<dbReference type="Gene3D" id="3.40.50.300">
    <property type="entry name" value="P-loop containing nucleotide triphosphate hydrolases"/>
    <property type="match status" value="1"/>
</dbReference>
<dbReference type="InterPro" id="IPR004256">
    <property type="entry name" value="DUF234"/>
</dbReference>
<dbReference type="EMBL" id="MWIH01000005">
    <property type="protein sequence ID" value="OQO92976.1"/>
    <property type="molecule type" value="Genomic_DNA"/>
</dbReference>
<evidence type="ECO:0000313" key="4">
    <source>
        <dbReference type="EMBL" id="OQO92976.1"/>
    </source>
</evidence>
<dbReference type="PANTHER" id="PTHR34704">
    <property type="entry name" value="ATPASE"/>
    <property type="match status" value="1"/>
</dbReference>
<dbReference type="Pfam" id="PF03008">
    <property type="entry name" value="DUF234"/>
    <property type="match status" value="1"/>
</dbReference>
<dbReference type="PANTHER" id="PTHR34704:SF1">
    <property type="entry name" value="ATPASE"/>
    <property type="match status" value="1"/>
</dbReference>
<feature type="domain" description="DUF234" evidence="2">
    <location>
        <begin position="312"/>
        <end position="408"/>
    </location>
</feature>
<evidence type="ECO:0000259" key="2">
    <source>
        <dbReference type="Pfam" id="PF03008"/>
    </source>
</evidence>
<evidence type="ECO:0000259" key="3">
    <source>
        <dbReference type="Pfam" id="PF09339"/>
    </source>
</evidence>
<dbReference type="RefSeq" id="WP_081192008.1">
    <property type="nucleotide sequence ID" value="NZ_MWIH01000005.1"/>
</dbReference>
<gene>
    <name evidence="4" type="ORF">B1813_12745</name>
</gene>
<sequence>MVFLNRVDELAYLRRRVAGDSAELLVVYGRRRVGKTELLTHLAAETRSLVFEATETVNHEQLLDFTTELARVSDDPLLAAQPLTSWDAALAAVARFVGDQRTVVVLDEFQLLAQQAPELESVLSRWWRTTGRTLPLVLVLAGSEVSFFEDDVLAGRLYGRRTGQLRVEPFLARDTGLFHPGYSAEDAIRTYSVCGGVPYYLERFTDDRPLAAHLLDEVFDRGGLLHDEAELLLRQSIRDPAGHVAVLRAIAHGHNRNSTIAARTGLEPAQVTKVLRVLERLGLVQQERPVTTSQRAKKTSYRIADQFLRFHYRFVEPARSQLRTRALAEAYLEQTVLPRFDEHTSLAWEDVCREHVLLSFPDVARIGRWWGPVPTGQDRRTEERELDIVGLDPQHQVSVVGMCKWTRSAVDFDELNLLDRLTPYAAKTARPHRVLCSRSGFTERLRSAAAADDTLTLLTPEDVLSSPAA</sequence>
<dbReference type="InterPro" id="IPR027417">
    <property type="entry name" value="P-loop_NTPase"/>
</dbReference>
<comment type="caution">
    <text evidence="4">The sequence shown here is derived from an EMBL/GenBank/DDBJ whole genome shotgun (WGS) entry which is preliminary data.</text>
</comment>
<dbReference type="GO" id="GO:0003677">
    <property type="term" value="F:DNA binding"/>
    <property type="evidence" value="ECO:0007669"/>
    <property type="project" value="InterPro"/>
</dbReference>
<dbReference type="InterPro" id="IPR036390">
    <property type="entry name" value="WH_DNA-bd_sf"/>
</dbReference>
<dbReference type="AlphaFoldDB" id="A0A1V9A7G9"/>
<dbReference type="SUPFAM" id="SSF46785">
    <property type="entry name" value="Winged helix' DNA-binding domain"/>
    <property type="match status" value="1"/>
</dbReference>
<reference evidence="4 5" key="1">
    <citation type="submission" date="2017-02" db="EMBL/GenBank/DDBJ databases">
        <title>Draft genome of Saccharomonospora sp. 154.</title>
        <authorList>
            <person name="Alonso-Carmona G.S."/>
            <person name="De La Haba R."/>
            <person name="Vera-Gargallo B."/>
            <person name="Sandoval-Trujillo A.H."/>
            <person name="Ramirez-Duran N."/>
            <person name="Ventosa A."/>
        </authorList>
    </citation>
    <scope>NUCLEOTIDE SEQUENCE [LARGE SCALE GENOMIC DNA]</scope>
    <source>
        <strain evidence="4 5">LRS4.154</strain>
    </source>
</reference>
<dbReference type="Pfam" id="PF01637">
    <property type="entry name" value="ATPase_2"/>
    <property type="match status" value="1"/>
</dbReference>
<dbReference type="InterPro" id="IPR036388">
    <property type="entry name" value="WH-like_DNA-bd_sf"/>
</dbReference>
<dbReference type="Pfam" id="PF09339">
    <property type="entry name" value="HTH_IclR"/>
    <property type="match status" value="1"/>
</dbReference>
<dbReference type="Proteomes" id="UP000192591">
    <property type="component" value="Unassembled WGS sequence"/>
</dbReference>
<organism evidence="4 5">
    <name type="scientific">Saccharomonospora piscinae</name>
    <dbReference type="NCBI Taxonomy" id="687388"/>
    <lineage>
        <taxon>Bacteria</taxon>
        <taxon>Bacillati</taxon>
        <taxon>Actinomycetota</taxon>
        <taxon>Actinomycetes</taxon>
        <taxon>Pseudonocardiales</taxon>
        <taxon>Pseudonocardiaceae</taxon>
        <taxon>Saccharomonospora</taxon>
    </lineage>
</organism>
<dbReference type="SUPFAM" id="SSF52540">
    <property type="entry name" value="P-loop containing nucleoside triphosphate hydrolases"/>
    <property type="match status" value="1"/>
</dbReference>
<dbReference type="GO" id="GO:0006355">
    <property type="term" value="P:regulation of DNA-templated transcription"/>
    <property type="evidence" value="ECO:0007669"/>
    <property type="project" value="InterPro"/>
</dbReference>
<dbReference type="Gene3D" id="1.10.10.10">
    <property type="entry name" value="Winged helix-like DNA-binding domain superfamily/Winged helix DNA-binding domain"/>
    <property type="match status" value="1"/>
</dbReference>
<dbReference type="InterPro" id="IPR005471">
    <property type="entry name" value="Tscrpt_reg_IclR_N"/>
</dbReference>
<keyword evidence="5" id="KW-1185">Reference proteome</keyword>
<feature type="domain" description="ATPase" evidence="1">
    <location>
        <begin position="3"/>
        <end position="203"/>
    </location>
</feature>
<name>A0A1V9A7G9_SACPI</name>
<evidence type="ECO:0000313" key="5">
    <source>
        <dbReference type="Proteomes" id="UP000192591"/>
    </source>
</evidence>
<dbReference type="GO" id="GO:0005524">
    <property type="term" value="F:ATP binding"/>
    <property type="evidence" value="ECO:0007669"/>
    <property type="project" value="InterPro"/>
</dbReference>
<dbReference type="InterPro" id="IPR011579">
    <property type="entry name" value="ATPase_dom"/>
</dbReference>
<proteinExistence type="predicted"/>